<evidence type="ECO:0000256" key="10">
    <source>
        <dbReference type="HAMAP-Rule" id="MF_00330"/>
    </source>
</evidence>
<feature type="transmembrane region" description="Helical" evidence="10">
    <location>
        <begin position="38"/>
        <end position="58"/>
    </location>
</feature>
<dbReference type="EMBL" id="CP033896">
    <property type="protein sequence ID" value="AZA12846.1"/>
    <property type="molecule type" value="Genomic_DNA"/>
</dbReference>
<sequence length="136" mass="14389">MSANNAVFPTNQPAVPNQQAQPAAPDPKTVDSGERHSIGSTIALILVALALAGLPLFYNLADPNSEEQFAGTDSTAEQVVEEVAPGYEPWFEPITPELAPEVESGLFALQAALGAGVLGYVLGVYRGRSRTVKRRN</sequence>
<dbReference type="InterPro" id="IPR003705">
    <property type="entry name" value="CbiN"/>
</dbReference>
<dbReference type="Pfam" id="PF02553">
    <property type="entry name" value="CbiN"/>
    <property type="match status" value="1"/>
</dbReference>
<comment type="subunit">
    <text evidence="10">Forms an energy-coupling factor (ECF) transporter complex composed of an ATP-binding protein (A component, CbiO), a transmembrane protein (T component, CbiQ) and 2 possible substrate-capture proteins (S components, CbiM and CbiN) of unknown stoichimetry.</text>
</comment>
<keyword evidence="1 10" id="KW-0171">Cobalt transport</keyword>
<reference evidence="12 13" key="1">
    <citation type="submission" date="2018-11" db="EMBL/GenBank/DDBJ databases">
        <authorList>
            <person name="Kleinhagauer T."/>
            <person name="Glaeser S.P."/>
            <person name="Spergser J."/>
            <person name="Ruckert C."/>
            <person name="Kaempfer P."/>
            <person name="Busse H.-J."/>
        </authorList>
    </citation>
    <scope>NUCLEOTIDE SEQUENCE [LARGE SCALE GENOMIC DNA]</scope>
    <source>
        <strain evidence="12 13">200CH</strain>
    </source>
</reference>
<keyword evidence="9 10" id="KW-0170">Cobalt</keyword>
<keyword evidence="7 10" id="KW-0406">Ion transport</keyword>
<keyword evidence="8 10" id="KW-0472">Membrane</keyword>
<dbReference type="Proteomes" id="UP000269019">
    <property type="component" value="Chromosome"/>
</dbReference>
<dbReference type="KEGG" id="ccho:CCHOA_02120"/>
<evidence type="ECO:0000256" key="6">
    <source>
        <dbReference type="ARBA" id="ARBA00022989"/>
    </source>
</evidence>
<name>A0A3G6J4H6_9CORY</name>
<evidence type="ECO:0000313" key="12">
    <source>
        <dbReference type="EMBL" id="AZA12846.1"/>
    </source>
</evidence>
<feature type="compositionally biased region" description="Polar residues" evidence="11">
    <location>
        <begin position="1"/>
        <end position="10"/>
    </location>
</feature>
<keyword evidence="13" id="KW-1185">Reference proteome</keyword>
<keyword evidence="3 10" id="KW-1003">Cell membrane</keyword>
<dbReference type="GO" id="GO:0015087">
    <property type="term" value="F:cobalt ion transmembrane transporter activity"/>
    <property type="evidence" value="ECO:0007669"/>
    <property type="project" value="UniProtKB-UniRule"/>
</dbReference>
<dbReference type="NCBIfam" id="NF002780">
    <property type="entry name" value="PRK02898.1"/>
    <property type="match status" value="1"/>
</dbReference>
<dbReference type="GO" id="GO:0005886">
    <property type="term" value="C:plasma membrane"/>
    <property type="evidence" value="ECO:0007669"/>
    <property type="project" value="UniProtKB-SubCell"/>
</dbReference>
<accession>A0A3G6J4H6</accession>
<evidence type="ECO:0000256" key="8">
    <source>
        <dbReference type="ARBA" id="ARBA00023136"/>
    </source>
</evidence>
<feature type="compositionally biased region" description="Low complexity" evidence="11">
    <location>
        <begin position="11"/>
        <end position="23"/>
    </location>
</feature>
<evidence type="ECO:0000256" key="3">
    <source>
        <dbReference type="ARBA" id="ARBA00022475"/>
    </source>
</evidence>
<comment type="pathway">
    <text evidence="10">Cofactor biosynthesis; adenosylcobalamin biosynthesis.</text>
</comment>
<dbReference type="OrthoDB" id="1551318at2"/>
<keyword evidence="4 10" id="KW-0169">Cobalamin biosynthesis</keyword>
<dbReference type="AlphaFoldDB" id="A0A3G6J4H6"/>
<dbReference type="GO" id="GO:0009236">
    <property type="term" value="P:cobalamin biosynthetic process"/>
    <property type="evidence" value="ECO:0007669"/>
    <property type="project" value="UniProtKB-UniRule"/>
</dbReference>
<evidence type="ECO:0000256" key="7">
    <source>
        <dbReference type="ARBA" id="ARBA00023065"/>
    </source>
</evidence>
<comment type="similarity">
    <text evidence="10">Belongs to the CbiN family.</text>
</comment>
<dbReference type="HAMAP" id="MF_00330">
    <property type="entry name" value="CbiN"/>
    <property type="match status" value="1"/>
</dbReference>
<keyword evidence="6 10" id="KW-1133">Transmembrane helix</keyword>
<proteinExistence type="inferred from homology"/>
<dbReference type="UniPathway" id="UPA00148"/>
<dbReference type="PANTHER" id="PTHR38662:SF1">
    <property type="entry name" value="COBALT TRANSPORT PROTEIN CBIN"/>
    <property type="match status" value="1"/>
</dbReference>
<comment type="function">
    <text evidence="10">Part of the energy-coupling factor (ECF) transporter complex CbiMNOQ involved in cobalt import.</text>
</comment>
<feature type="transmembrane region" description="Helical" evidence="10">
    <location>
        <begin position="106"/>
        <end position="125"/>
    </location>
</feature>
<evidence type="ECO:0000256" key="5">
    <source>
        <dbReference type="ARBA" id="ARBA00022692"/>
    </source>
</evidence>
<comment type="subcellular location">
    <subcellularLocation>
        <location evidence="10">Cell membrane</location>
        <topology evidence="10">Multi-pass membrane protein</topology>
    </subcellularLocation>
</comment>
<organism evidence="12 13">
    <name type="scientific">Corynebacterium choanae</name>
    <dbReference type="NCBI Taxonomy" id="1862358"/>
    <lineage>
        <taxon>Bacteria</taxon>
        <taxon>Bacillati</taxon>
        <taxon>Actinomycetota</taxon>
        <taxon>Actinomycetes</taxon>
        <taxon>Mycobacteriales</taxon>
        <taxon>Corynebacteriaceae</taxon>
        <taxon>Corynebacterium</taxon>
    </lineage>
</organism>
<evidence type="ECO:0000256" key="4">
    <source>
        <dbReference type="ARBA" id="ARBA00022573"/>
    </source>
</evidence>
<feature type="region of interest" description="Disordered" evidence="11">
    <location>
        <begin position="1"/>
        <end position="34"/>
    </location>
</feature>
<gene>
    <name evidence="10 12" type="primary">cbiN</name>
    <name evidence="12" type="ORF">CCHOA_02120</name>
</gene>
<dbReference type="RefSeq" id="WP_123926189.1">
    <property type="nucleotide sequence ID" value="NZ_CP033896.1"/>
</dbReference>
<protein>
    <recommendedName>
        <fullName evidence="10">Cobalt transport protein CbiN</fullName>
    </recommendedName>
    <alternativeName>
        <fullName evidence="10">Energy-coupling factor transporter probable substrate-capture protein CbiN</fullName>
        <shortName evidence="10">ECF transporter S component CbiN</shortName>
    </alternativeName>
</protein>
<evidence type="ECO:0000256" key="9">
    <source>
        <dbReference type="ARBA" id="ARBA00023285"/>
    </source>
</evidence>
<keyword evidence="2 10" id="KW-0813">Transport</keyword>
<evidence type="ECO:0000256" key="2">
    <source>
        <dbReference type="ARBA" id="ARBA00022448"/>
    </source>
</evidence>
<evidence type="ECO:0000256" key="11">
    <source>
        <dbReference type="SAM" id="MobiDB-lite"/>
    </source>
</evidence>
<evidence type="ECO:0000313" key="13">
    <source>
        <dbReference type="Proteomes" id="UP000269019"/>
    </source>
</evidence>
<evidence type="ECO:0000256" key="1">
    <source>
        <dbReference type="ARBA" id="ARBA00022426"/>
    </source>
</evidence>
<keyword evidence="5 10" id="KW-0812">Transmembrane</keyword>
<dbReference type="PANTHER" id="PTHR38662">
    <property type="entry name" value="COBALT TRANSPORT PROTEIN CBIN"/>
    <property type="match status" value="1"/>
</dbReference>